<feature type="domain" description="MAM" evidence="5">
    <location>
        <begin position="1227"/>
        <end position="1383"/>
    </location>
</feature>
<dbReference type="EMBL" id="REGW02000010">
    <property type="protein sequence ID" value="KAE8290734.1"/>
    <property type="molecule type" value="Genomic_DNA"/>
</dbReference>
<dbReference type="SMART" id="SM00192">
    <property type="entry name" value="LDLa"/>
    <property type="match status" value="3"/>
</dbReference>
<dbReference type="Pfam" id="PF00629">
    <property type="entry name" value="MAM"/>
    <property type="match status" value="13"/>
</dbReference>
<dbReference type="InterPro" id="IPR013320">
    <property type="entry name" value="ConA-like_dom_sf"/>
</dbReference>
<dbReference type="InterPro" id="IPR051560">
    <property type="entry name" value="MAM_domain-containing"/>
</dbReference>
<feature type="domain" description="MAM" evidence="5">
    <location>
        <begin position="240"/>
        <end position="391"/>
    </location>
</feature>
<dbReference type="SMART" id="SM00137">
    <property type="entry name" value="MAM"/>
    <property type="match status" value="13"/>
</dbReference>
<feature type="domain" description="MAM" evidence="5">
    <location>
        <begin position="747"/>
        <end position="907"/>
    </location>
</feature>
<dbReference type="InterPro" id="IPR036055">
    <property type="entry name" value="LDL_receptor-like_sf"/>
</dbReference>
<dbReference type="SUPFAM" id="SSF49899">
    <property type="entry name" value="Concanavalin A-like lectins/glucanases"/>
    <property type="match status" value="13"/>
</dbReference>
<keyword evidence="4" id="KW-0812">Transmembrane</keyword>
<dbReference type="PROSITE" id="PS00740">
    <property type="entry name" value="MAM_1"/>
    <property type="match status" value="1"/>
</dbReference>
<keyword evidence="1 2" id="KW-1015">Disulfide bond</keyword>
<dbReference type="Proteomes" id="UP000424527">
    <property type="component" value="Unassembled WGS sequence"/>
</dbReference>
<dbReference type="CDD" id="cd06263">
    <property type="entry name" value="MAM"/>
    <property type="match status" value="11"/>
</dbReference>
<evidence type="ECO:0000313" key="6">
    <source>
        <dbReference type="EMBL" id="KAE8290734.1"/>
    </source>
</evidence>
<dbReference type="GO" id="GO:0016020">
    <property type="term" value="C:membrane"/>
    <property type="evidence" value="ECO:0007669"/>
    <property type="project" value="InterPro"/>
</dbReference>
<dbReference type="InterPro" id="IPR023415">
    <property type="entry name" value="LDLR_class-A_CS"/>
</dbReference>
<dbReference type="PROSITE" id="PS50068">
    <property type="entry name" value="LDLRA_2"/>
    <property type="match status" value="3"/>
</dbReference>
<gene>
    <name evidence="6" type="ORF">D5F01_LYC10324</name>
</gene>
<feature type="disulfide bond" evidence="2">
    <location>
        <begin position="42"/>
        <end position="54"/>
    </location>
</feature>
<evidence type="ECO:0000256" key="1">
    <source>
        <dbReference type="ARBA" id="ARBA00023157"/>
    </source>
</evidence>
<proteinExistence type="predicted"/>
<sequence>MFAGDHALRIWPFLWIAMYHFSPVMKQVFVLLSVLLVLVSSCPDGELSCTSGECLPAGLICDLKTDCESGSDQEFCGLCDFEHHSCGWNDTSDRWRRQMANITSIPGVDHTSGSASGHVMHLDGKSASTAKLEYSVDKLSALGCQISFWYHMYENKSSSSSTSLKVTMVRDRDERDLLEISRTQTDGWENAIAFIGNQPGGYKLQFSHSRSFWDTKDIMLDDISFDYCGDGEVPAGSDQLSCDFEKDTCSWYHDYTSSLLWERSDGKYNGPTGNGYYMRISAKHSLNMSSAARLISFPRPAGQVICVSFFYHIFGNSIGSLKFIAKRSGEAETVVWMRSGTQGNKWRFADLTFESDKPIQFIIEAVVGGIQGSIAIDDITVSISETGSCPAERECTFQGSLCGLTPDPSASFAWSRITGTSQPANSSGPATDHTLGTELGYYLSAHLWSHPVGSRGAIMTAVMEPTAPDGECLMFWYYMEGNGVGELSVYLQTTENSRSAPLWIRKGDQGRHWRHGRVTLLSPNSPYQVIFEAVVGDGPRRDIAIDDLFVLNGACPPPGFCDFEMDFCGWVNNPPAESRVDFDWLSGESDGDLIPDRDHSTNSALGHFAFFMPLKSDREEIAQLESETMEAVDQACLEIWHNVDGWLLDGPSDIILTVFVNETAGLRPVWNTSAYRNTTWIRDRVDYNASGPHQIILQASCYKPTSVSDSLALDDVHIIRGKSCYDIIPTTPPNPATTTTAAPASAMDCTFEQGLCSWVQELSDDVNWTLRNGLQVDQPWDGPQYDHTVGNNQGFFLLLNGSGSKDEERAVVSVPVISLASHFCVGFWYHMLGPSVSTLDLLVETESSEVLVWTRRGTQNPDWINAQVTINMSSTITRLMFTGHRGTNSRGFIAIDDITVREGACSTENACGFDSSTCGFESDVSHLGRWGHKRGTKYEADHTYGTENGFYMTVMTSTTAQTEEALLLTPELTSTEDICVRFWYWLPAGPYNPLTVHVHRNGEPGDALWQRSGAPSLGWEVAEVTVSSPTKFRVGFKAFHVPGTNTTVKLDDISARNGACSPPSSCDFESGQCTWVNIPKEGGHDWVLASGGFQGPPTDHTTQTAEGWFLLSSSLHQNHISPAQVLSEWIQPRDPTSCLTLWYHMDNSVSGTLKVYKRSGTSEEDLMFSSNSSGRSWTRFSQSVETNNKPFQLLIEAESTNSGFIAIDDISVTPGLCQVNETSLGFVGCYFENGTCGWEDISVGQFQWMRGKNGSENIGPSVDHTVGTELGWYMAVKPERGDQMSPAAVQSPTMKQASATCTLHFYYNMFGEDIEELNVVLKERSRTTTLLWLSGSHGDFWHHGEVTVGRLPQDFVILFEGSRTFNKPGHIAIDDVDFTNCTLPEPQLSCPENMFTCNNSVCVEHNLVCDFSDDCGDQSDESNCEQQGVVERCSFERDLCSWAESDVDTPGAKWTRHRGQEAWPVHGPHRDHTKNSAAGHYIIPVTEEGQTLEILSKTLLPSSNCTMRFFFFSLDDAAARLTVQSRTQQSGSDDTELWIRENSQSYSWRRAEVTFSSSDNSKIVFRYEPGDGPRGLVALDDISFSRECVFDPDNNKLPDTSPTSSPPTSPATASTSTAPTNPCQDKEFFCWRSAECILATLQCDYHPDCPQGEDEDGCGPCTFENNQCQWTDISEGQTRWQRLKASNNTEPPTDHTTDTGYYMRVNFSQGSTQSEARLQSPTLSPSSPYCQILFHFHISTKSAGSLRVLMQQAEGSEAILWSRSHNTVSYWTPEHLPLGLHQQSYKVWFSSMTQTNTADPVVAVDDISFVDCEKSYKPPALSACGCSFEDGLCVWVQGAEDELDWISRSGPTETPNTGPAGDHTTGKGKFIYIESSPPSVKGNLAQLKSPLLPPAGEKGYCFTFWHHMFGATVGSFRLLLQTTDPLKKTVVWQKSGNQGDEWLLVQIHVTVQNVHQLILEATVGGEAGDIAIDDISLISGPCPASDMCDFEEGSCNWQQETTDDSDWVRQSGSTLNPNTGPDSDHTTNTPTGHYYYLSSSAADVDHQTAKMYSPLYPAGKGACVQLWYHMYGKGMGTLNVYQQSEGGKQDLIFSQTGDQGRLWRFAQASLLPRVQSYRIVVEGVKSGPTQEGDMAFDDVHLTDVQCPSPGHCDFETNMCSWSNLGGDVDQEDWLRGRGASPNPNTGPSVDHTTNSTHGYYLYVDSSVGEWGDMSFLTSDVFQPSTRGHCLRFWYHMYGDHVGTLKVSINDREMHSGGYEEGTLKWIETGNKGDKWQEANVPIKHKEPFWFVFVYQRGMNTGGDVALDDISIQPGGCYSDPPPDDDNGPLSIGLAVGLTLLAGVVIFISVFMLNRKRRAMDQSALLSNDALDQNNVFDLLDCKIDGTQRGAESDFNFFQDNHDPMTNVTDSTMDSSDA</sequence>
<keyword evidence="7" id="KW-1185">Reference proteome</keyword>
<keyword evidence="4" id="KW-1133">Transmembrane helix</keyword>
<feature type="disulfide bond" evidence="2">
    <location>
        <begin position="49"/>
        <end position="67"/>
    </location>
</feature>
<feature type="compositionally biased region" description="Low complexity" evidence="3">
    <location>
        <begin position="1610"/>
        <end position="1620"/>
    </location>
</feature>
<dbReference type="PANTHER" id="PTHR23282">
    <property type="entry name" value="APICAL ENDOSOMAL GLYCOPROTEIN PRECURSOR"/>
    <property type="match status" value="1"/>
</dbReference>
<dbReference type="Pfam" id="PF00057">
    <property type="entry name" value="Ldl_recept_a"/>
    <property type="match status" value="2"/>
</dbReference>
<keyword evidence="6" id="KW-0675">Receptor</keyword>
<feature type="disulfide bond" evidence="2">
    <location>
        <begin position="1390"/>
        <end position="1402"/>
    </location>
</feature>
<feature type="domain" description="MAM" evidence="5">
    <location>
        <begin position="1986"/>
        <end position="2148"/>
    </location>
</feature>
<evidence type="ECO:0000259" key="5">
    <source>
        <dbReference type="PROSITE" id="PS50060"/>
    </source>
</evidence>
<feature type="domain" description="MAM" evidence="5">
    <location>
        <begin position="909"/>
        <end position="1062"/>
    </location>
</feature>
<feature type="domain" description="MAM" evidence="5">
    <location>
        <begin position="1064"/>
        <end position="1219"/>
    </location>
</feature>
<dbReference type="PRINTS" id="PR00261">
    <property type="entry name" value="LDLRECEPTOR"/>
</dbReference>
<dbReference type="InterPro" id="IPR000998">
    <property type="entry name" value="MAM_dom"/>
</dbReference>
<comment type="caution">
    <text evidence="2">Lacks conserved residue(s) required for the propagation of feature annotation.</text>
</comment>
<reference evidence="6 7" key="1">
    <citation type="submission" date="2019-07" db="EMBL/GenBank/DDBJ databases">
        <title>Chromosome genome assembly for large yellow croaker.</title>
        <authorList>
            <person name="Xiao S."/>
        </authorList>
    </citation>
    <scope>NUCLEOTIDE SEQUENCE [LARGE SCALE GENOMIC DNA]</scope>
    <source>
        <strain evidence="6">JMULYC20181020</strain>
        <tissue evidence="6">Muscle</tissue>
    </source>
</reference>
<evidence type="ECO:0000313" key="7">
    <source>
        <dbReference type="Proteomes" id="UP000424527"/>
    </source>
</evidence>
<feature type="disulfide bond" evidence="2">
    <location>
        <begin position="1643"/>
        <end position="1658"/>
    </location>
</feature>
<feature type="disulfide bond" evidence="2">
    <location>
        <begin position="1397"/>
        <end position="1415"/>
    </location>
</feature>
<feature type="region of interest" description="Disordered" evidence="3">
    <location>
        <begin position="2001"/>
        <end position="2030"/>
    </location>
</feature>
<feature type="domain" description="MAM" evidence="5">
    <location>
        <begin position="1431"/>
        <end position="1590"/>
    </location>
</feature>
<evidence type="ECO:0000256" key="2">
    <source>
        <dbReference type="PROSITE-ProRule" id="PRU00124"/>
    </source>
</evidence>
<dbReference type="SUPFAM" id="SSF57424">
    <property type="entry name" value="LDL receptor-like module"/>
    <property type="match status" value="3"/>
</dbReference>
<feature type="domain" description="MAM" evidence="5">
    <location>
        <begin position="1659"/>
        <end position="1814"/>
    </location>
</feature>
<dbReference type="PROSITE" id="PS01209">
    <property type="entry name" value="LDLRA_1"/>
    <property type="match status" value="1"/>
</dbReference>
<keyword evidence="4" id="KW-0472">Membrane</keyword>
<comment type="caution">
    <text evidence="6">The sequence shown here is derived from an EMBL/GenBank/DDBJ whole genome shotgun (WGS) entry which is preliminary data.</text>
</comment>
<feature type="region of interest" description="Disordered" evidence="3">
    <location>
        <begin position="1594"/>
        <end position="1621"/>
    </location>
</feature>
<dbReference type="PROSITE" id="PS50060">
    <property type="entry name" value="MAM_2"/>
    <property type="match status" value="13"/>
</dbReference>
<feature type="disulfide bond" evidence="2">
    <location>
        <begin position="61"/>
        <end position="76"/>
    </location>
</feature>
<feature type="domain" description="MAM" evidence="5">
    <location>
        <begin position="559"/>
        <end position="726"/>
    </location>
</feature>
<evidence type="ECO:0000256" key="3">
    <source>
        <dbReference type="SAM" id="MobiDB-lite"/>
    </source>
</evidence>
<dbReference type="Gene3D" id="2.60.120.200">
    <property type="match status" value="13"/>
</dbReference>
<feature type="domain" description="MAM" evidence="5">
    <location>
        <begin position="77"/>
        <end position="230"/>
    </location>
</feature>
<dbReference type="Gene3D" id="4.10.400.10">
    <property type="entry name" value="Low-density Lipoprotein Receptor"/>
    <property type="match status" value="3"/>
</dbReference>
<feature type="transmembrane region" description="Helical" evidence="4">
    <location>
        <begin position="2329"/>
        <end position="2352"/>
    </location>
</feature>
<dbReference type="CDD" id="cd00112">
    <property type="entry name" value="LDLa"/>
    <property type="match status" value="3"/>
</dbReference>
<evidence type="ECO:0000256" key="4">
    <source>
        <dbReference type="SAM" id="Phobius"/>
    </source>
</evidence>
<feature type="compositionally biased region" description="Polar residues" evidence="3">
    <location>
        <begin position="2008"/>
        <end position="2030"/>
    </location>
</feature>
<feature type="domain" description="MAM" evidence="5">
    <location>
        <begin position="393"/>
        <end position="557"/>
    </location>
</feature>
<feature type="domain" description="MAM" evidence="5">
    <location>
        <begin position="2150"/>
        <end position="2318"/>
    </location>
</feature>
<dbReference type="InterPro" id="IPR002172">
    <property type="entry name" value="LDrepeatLR_classA_rpt"/>
</dbReference>
<feature type="disulfide bond" evidence="2">
    <location>
        <begin position="1409"/>
        <end position="1424"/>
    </location>
</feature>
<name>A0A6G0IH87_LARCR</name>
<accession>A0A6G0IH87</accession>
<protein>
    <submittedName>
        <fullName evidence="6">MAM and LDL-receptor class A domain-containing protein 2</fullName>
    </submittedName>
</protein>
<feature type="domain" description="MAM" evidence="5">
    <location>
        <begin position="1824"/>
        <end position="1984"/>
    </location>
</feature>
<dbReference type="PANTHER" id="PTHR23282:SF150">
    <property type="entry name" value="SI:CH211-106H4.4"/>
    <property type="match status" value="1"/>
</dbReference>
<organism evidence="6 7">
    <name type="scientific">Larimichthys crocea</name>
    <name type="common">Large yellow croaker</name>
    <name type="synonym">Pseudosciaena crocea</name>
    <dbReference type="NCBI Taxonomy" id="215358"/>
    <lineage>
        <taxon>Eukaryota</taxon>
        <taxon>Metazoa</taxon>
        <taxon>Chordata</taxon>
        <taxon>Craniata</taxon>
        <taxon>Vertebrata</taxon>
        <taxon>Euteleostomi</taxon>
        <taxon>Actinopterygii</taxon>
        <taxon>Neopterygii</taxon>
        <taxon>Teleostei</taxon>
        <taxon>Neoteleostei</taxon>
        <taxon>Acanthomorphata</taxon>
        <taxon>Eupercaria</taxon>
        <taxon>Sciaenidae</taxon>
        <taxon>Larimichthys</taxon>
    </lineage>
</organism>